<reference evidence="2 3" key="1">
    <citation type="submission" date="2023-05" db="EMBL/GenBank/DDBJ databases">
        <title>B98-5 Cell Line De Novo Hybrid Assembly: An Optical Mapping Approach.</title>
        <authorList>
            <person name="Kananen K."/>
            <person name="Auerbach J.A."/>
            <person name="Kautto E."/>
            <person name="Blachly J.S."/>
        </authorList>
    </citation>
    <scope>NUCLEOTIDE SEQUENCE [LARGE SCALE GENOMIC DNA]</scope>
    <source>
        <strain evidence="2">B95-8</strain>
        <tissue evidence="2">Cell line</tissue>
    </source>
</reference>
<name>A0ABQ9TLB8_SAGOE</name>
<gene>
    <name evidence="2" type="ORF">P7K49_036861</name>
</gene>
<feature type="compositionally biased region" description="Basic and acidic residues" evidence="1">
    <location>
        <begin position="113"/>
        <end position="130"/>
    </location>
</feature>
<protein>
    <submittedName>
        <fullName evidence="2">Uncharacterized protein</fullName>
    </submittedName>
</protein>
<feature type="region of interest" description="Disordered" evidence="1">
    <location>
        <begin position="109"/>
        <end position="130"/>
    </location>
</feature>
<evidence type="ECO:0000313" key="2">
    <source>
        <dbReference type="EMBL" id="KAK2085561.1"/>
    </source>
</evidence>
<accession>A0ABQ9TLB8</accession>
<comment type="caution">
    <text evidence="2">The sequence shown here is derived from an EMBL/GenBank/DDBJ whole genome shotgun (WGS) entry which is preliminary data.</text>
</comment>
<proteinExistence type="predicted"/>
<evidence type="ECO:0000256" key="1">
    <source>
        <dbReference type="SAM" id="MobiDB-lite"/>
    </source>
</evidence>
<evidence type="ECO:0000313" key="3">
    <source>
        <dbReference type="Proteomes" id="UP001266305"/>
    </source>
</evidence>
<dbReference type="EMBL" id="JASSZA010000021">
    <property type="protein sequence ID" value="KAK2085561.1"/>
    <property type="molecule type" value="Genomic_DNA"/>
</dbReference>
<organism evidence="2 3">
    <name type="scientific">Saguinus oedipus</name>
    <name type="common">Cotton-top tamarin</name>
    <name type="synonym">Oedipomidas oedipus</name>
    <dbReference type="NCBI Taxonomy" id="9490"/>
    <lineage>
        <taxon>Eukaryota</taxon>
        <taxon>Metazoa</taxon>
        <taxon>Chordata</taxon>
        <taxon>Craniata</taxon>
        <taxon>Vertebrata</taxon>
        <taxon>Euteleostomi</taxon>
        <taxon>Mammalia</taxon>
        <taxon>Eutheria</taxon>
        <taxon>Euarchontoglires</taxon>
        <taxon>Primates</taxon>
        <taxon>Haplorrhini</taxon>
        <taxon>Platyrrhini</taxon>
        <taxon>Cebidae</taxon>
        <taxon>Callitrichinae</taxon>
        <taxon>Saguinus</taxon>
    </lineage>
</organism>
<sequence length="203" mass="22417">MENEKEVLFVAKGLLLNSGCYAQPALGRYPEEREQREGALARITDVHCSAAGQEGRLECCLERQVQVTAISSTGRAWPYPHLPALTSNSSYFTCGLPHRARNPEGVQLSFQGQERRTTEGAASKEKWREEAQSRKQAARSFCRLALHMQPVPALGQPALAWYLPQAPASSWLPDALVQRFPTVTSTVQSHCAVQMRHSNVSGS</sequence>
<keyword evidence="3" id="KW-1185">Reference proteome</keyword>
<dbReference type="Proteomes" id="UP001266305">
    <property type="component" value="Unassembled WGS sequence"/>
</dbReference>